<comment type="caution">
    <text evidence="1">The sequence shown here is derived from an EMBL/GenBank/DDBJ whole genome shotgun (WGS) entry which is preliminary data.</text>
</comment>
<gene>
    <name evidence="1" type="ORF">L1987_02310</name>
</gene>
<reference evidence="1 2" key="2">
    <citation type="journal article" date="2022" name="Mol. Ecol. Resour.">
        <title>The genomes of chicory, endive, great burdock and yacon provide insights into Asteraceae paleo-polyploidization history and plant inulin production.</title>
        <authorList>
            <person name="Fan W."/>
            <person name="Wang S."/>
            <person name="Wang H."/>
            <person name="Wang A."/>
            <person name="Jiang F."/>
            <person name="Liu H."/>
            <person name="Zhao H."/>
            <person name="Xu D."/>
            <person name="Zhang Y."/>
        </authorList>
    </citation>
    <scope>NUCLEOTIDE SEQUENCE [LARGE SCALE GENOMIC DNA]</scope>
    <source>
        <strain evidence="2">cv. Yunnan</strain>
        <tissue evidence="1">Leaves</tissue>
    </source>
</reference>
<protein>
    <submittedName>
        <fullName evidence="1">Uncharacterized protein</fullName>
    </submittedName>
</protein>
<sequence>MLHTKRQRYAFPHCMLLPFRSSQLTTKIRSIHQKFTINLDSIKTSLLIKTDFRLQFQLQILQFSNFRING</sequence>
<name>A0ACB9K7H1_9ASTR</name>
<proteinExistence type="predicted"/>
<dbReference type="Proteomes" id="UP001056120">
    <property type="component" value="Linkage Group LG01"/>
</dbReference>
<organism evidence="1 2">
    <name type="scientific">Smallanthus sonchifolius</name>
    <dbReference type="NCBI Taxonomy" id="185202"/>
    <lineage>
        <taxon>Eukaryota</taxon>
        <taxon>Viridiplantae</taxon>
        <taxon>Streptophyta</taxon>
        <taxon>Embryophyta</taxon>
        <taxon>Tracheophyta</taxon>
        <taxon>Spermatophyta</taxon>
        <taxon>Magnoliopsida</taxon>
        <taxon>eudicotyledons</taxon>
        <taxon>Gunneridae</taxon>
        <taxon>Pentapetalae</taxon>
        <taxon>asterids</taxon>
        <taxon>campanulids</taxon>
        <taxon>Asterales</taxon>
        <taxon>Asteraceae</taxon>
        <taxon>Asteroideae</taxon>
        <taxon>Heliantheae alliance</taxon>
        <taxon>Millerieae</taxon>
        <taxon>Smallanthus</taxon>
    </lineage>
</organism>
<reference evidence="2" key="1">
    <citation type="journal article" date="2022" name="Mol. Ecol. Resour.">
        <title>The genomes of chicory, endive, great burdock and yacon provide insights into Asteraceae palaeo-polyploidization history and plant inulin production.</title>
        <authorList>
            <person name="Fan W."/>
            <person name="Wang S."/>
            <person name="Wang H."/>
            <person name="Wang A."/>
            <person name="Jiang F."/>
            <person name="Liu H."/>
            <person name="Zhao H."/>
            <person name="Xu D."/>
            <person name="Zhang Y."/>
        </authorList>
    </citation>
    <scope>NUCLEOTIDE SEQUENCE [LARGE SCALE GENOMIC DNA]</scope>
    <source>
        <strain evidence="2">cv. Yunnan</strain>
    </source>
</reference>
<dbReference type="EMBL" id="CM042018">
    <property type="protein sequence ID" value="KAI3828213.1"/>
    <property type="molecule type" value="Genomic_DNA"/>
</dbReference>
<evidence type="ECO:0000313" key="1">
    <source>
        <dbReference type="EMBL" id="KAI3828213.1"/>
    </source>
</evidence>
<accession>A0ACB9K7H1</accession>
<evidence type="ECO:0000313" key="2">
    <source>
        <dbReference type="Proteomes" id="UP001056120"/>
    </source>
</evidence>
<keyword evidence="2" id="KW-1185">Reference proteome</keyword>